<evidence type="ECO:0000313" key="3">
    <source>
        <dbReference type="Proteomes" id="UP000290204"/>
    </source>
</evidence>
<dbReference type="RefSeq" id="WP_129130851.1">
    <property type="nucleotide sequence ID" value="NZ_SDHW01000002.1"/>
</dbReference>
<evidence type="ECO:0000256" key="1">
    <source>
        <dbReference type="SAM" id="SignalP"/>
    </source>
</evidence>
<protein>
    <recommendedName>
        <fullName evidence="4">DUF3575 domain-containing protein</fullName>
    </recommendedName>
</protein>
<feature type="signal peptide" evidence="1">
    <location>
        <begin position="1"/>
        <end position="19"/>
    </location>
</feature>
<sequence length="153" mass="16640">MKKLFLAILLSSAFYVAQAQNETANSPEYKTAIGAKLWTGGGVSIKTFIKDNNALEFIGFFDRYGTRITGLYEIHGNLSSEGALKWYVGPGAHVGLYKGITAVGIDGVVGIDYKFTNMPLNLALDWQPSFELGSGTRNGFNANWGGFAIRFTL</sequence>
<dbReference type="Proteomes" id="UP000290204">
    <property type="component" value="Unassembled WGS sequence"/>
</dbReference>
<keyword evidence="1" id="KW-0732">Signal</keyword>
<comment type="caution">
    <text evidence="2">The sequence shown here is derived from an EMBL/GenBank/DDBJ whole genome shotgun (WGS) entry which is preliminary data.</text>
</comment>
<evidence type="ECO:0008006" key="4">
    <source>
        <dbReference type="Google" id="ProtNLM"/>
    </source>
</evidence>
<gene>
    <name evidence="2" type="ORF">ESA94_10560</name>
</gene>
<dbReference type="AlphaFoldDB" id="A0A4Q1CJU8"/>
<accession>A0A4Q1CJU8</accession>
<proteinExistence type="predicted"/>
<feature type="chain" id="PRO_5020770312" description="DUF3575 domain-containing protein" evidence="1">
    <location>
        <begin position="20"/>
        <end position="153"/>
    </location>
</feature>
<reference evidence="2 3" key="1">
    <citation type="submission" date="2019-01" db="EMBL/GenBank/DDBJ databases">
        <title>Lacibacter sp. strain TTM-7.</title>
        <authorList>
            <person name="Chen W.-M."/>
        </authorList>
    </citation>
    <scope>NUCLEOTIDE SEQUENCE [LARGE SCALE GENOMIC DNA]</scope>
    <source>
        <strain evidence="2 3">TTM-7</strain>
    </source>
</reference>
<organism evidence="2 3">
    <name type="scientific">Lacibacter luteus</name>
    <dbReference type="NCBI Taxonomy" id="2508719"/>
    <lineage>
        <taxon>Bacteria</taxon>
        <taxon>Pseudomonadati</taxon>
        <taxon>Bacteroidota</taxon>
        <taxon>Chitinophagia</taxon>
        <taxon>Chitinophagales</taxon>
        <taxon>Chitinophagaceae</taxon>
        <taxon>Lacibacter</taxon>
    </lineage>
</organism>
<evidence type="ECO:0000313" key="2">
    <source>
        <dbReference type="EMBL" id="RXK60890.1"/>
    </source>
</evidence>
<keyword evidence="3" id="KW-1185">Reference proteome</keyword>
<dbReference type="OrthoDB" id="978645at2"/>
<name>A0A4Q1CJU8_9BACT</name>
<dbReference type="EMBL" id="SDHW01000002">
    <property type="protein sequence ID" value="RXK60890.1"/>
    <property type="molecule type" value="Genomic_DNA"/>
</dbReference>